<keyword evidence="1" id="KW-1133">Transmembrane helix</keyword>
<dbReference type="PANTHER" id="PTHR30503">
    <property type="entry name" value="INNER MEMBRANE PROTEIN YEDI"/>
    <property type="match status" value="1"/>
</dbReference>
<keyword evidence="1" id="KW-0812">Transmembrane</keyword>
<keyword evidence="1" id="KW-0472">Membrane</keyword>
<sequence>MASGLAALLDDVAAIARLAAASLDDVSAAAGKTSMKAAGVVVDDAAVTPTYVTGFSPERELPMIWRIALGSLRNKLLLLLPAALLLSAFLPAAITPLLMLGGAFLCFEGAEKVVELLGGHHGTEEAPETGDPAHLEQAKVSGAIRTDLILSGEIMAISLAEVAGEPLAMQALVLAAVGLVVTVGVYGVVALIVKLDDIGLHLARRQPAVVRRFGRGLVKMMPGILGTLETVGMAAMLWVGGGIILHGLEGTPLAALPHAVHDMAAAVSHASVVLWTINALLSAVFGFLAGLVIVGIVHVIGMMRGRH</sequence>
<dbReference type="PIRSF" id="PIRSF016660">
    <property type="entry name" value="YedI"/>
    <property type="match status" value="1"/>
</dbReference>
<organism evidence="2 3">
    <name type="scientific">Sphingobium lignivorans</name>
    <dbReference type="NCBI Taxonomy" id="2735886"/>
    <lineage>
        <taxon>Bacteria</taxon>
        <taxon>Pseudomonadati</taxon>
        <taxon>Pseudomonadota</taxon>
        <taxon>Alphaproteobacteria</taxon>
        <taxon>Sphingomonadales</taxon>
        <taxon>Sphingomonadaceae</taxon>
        <taxon>Sphingobium</taxon>
    </lineage>
</organism>
<feature type="transmembrane region" description="Helical" evidence="1">
    <location>
        <begin position="76"/>
        <end position="94"/>
    </location>
</feature>
<feature type="transmembrane region" description="Helical" evidence="1">
    <location>
        <begin position="272"/>
        <end position="300"/>
    </location>
</feature>
<evidence type="ECO:0000313" key="3">
    <source>
        <dbReference type="Proteomes" id="UP001138540"/>
    </source>
</evidence>
<feature type="transmembrane region" description="Helical" evidence="1">
    <location>
        <begin position="216"/>
        <end position="239"/>
    </location>
</feature>
<dbReference type="InterPro" id="IPR008526">
    <property type="entry name" value="YedI"/>
</dbReference>
<evidence type="ECO:0000256" key="1">
    <source>
        <dbReference type="SAM" id="Phobius"/>
    </source>
</evidence>
<reference evidence="2 3" key="1">
    <citation type="submission" date="2020-08" db="EMBL/GenBank/DDBJ databases">
        <title>Exploring microbial biodiversity for novel pathways involved in the catabolism of aromatic compounds derived from lignin.</title>
        <authorList>
            <person name="Elkins J."/>
        </authorList>
    </citation>
    <scope>NUCLEOTIDE SEQUENCE [LARGE SCALE GENOMIC DNA]</scope>
    <source>
        <strain evidence="2 3">B1D3A</strain>
    </source>
</reference>
<dbReference type="Pfam" id="PF05661">
    <property type="entry name" value="DUF808"/>
    <property type="match status" value="1"/>
</dbReference>
<proteinExistence type="predicted"/>
<comment type="caution">
    <text evidence="2">The sequence shown here is derived from an EMBL/GenBank/DDBJ whole genome shotgun (WGS) entry which is preliminary data.</text>
</comment>
<evidence type="ECO:0000313" key="2">
    <source>
        <dbReference type="EMBL" id="MBB5984273.1"/>
    </source>
</evidence>
<dbReference type="RefSeq" id="WP_184149176.1">
    <property type="nucleotide sequence ID" value="NZ_JACHKA010000001.1"/>
</dbReference>
<protein>
    <recommendedName>
        <fullName evidence="4">DUF808 domain-containing protein</fullName>
    </recommendedName>
</protein>
<dbReference type="Proteomes" id="UP001138540">
    <property type="component" value="Unassembled WGS sequence"/>
</dbReference>
<evidence type="ECO:0008006" key="4">
    <source>
        <dbReference type="Google" id="ProtNLM"/>
    </source>
</evidence>
<dbReference type="EMBL" id="JACHKA010000001">
    <property type="protein sequence ID" value="MBB5984273.1"/>
    <property type="molecule type" value="Genomic_DNA"/>
</dbReference>
<feature type="transmembrane region" description="Helical" evidence="1">
    <location>
        <begin position="171"/>
        <end position="195"/>
    </location>
</feature>
<dbReference type="PANTHER" id="PTHR30503:SF3">
    <property type="entry name" value="INNER MEMBRANE PROTEIN YEDI"/>
    <property type="match status" value="1"/>
</dbReference>
<keyword evidence="3" id="KW-1185">Reference proteome</keyword>
<name>A0ABR6NAG0_9SPHN</name>
<gene>
    <name evidence="2" type="ORF">HNP60_000247</name>
</gene>
<accession>A0ABR6NAG0</accession>